<feature type="compositionally biased region" description="Low complexity" evidence="1">
    <location>
        <begin position="9"/>
        <end position="22"/>
    </location>
</feature>
<reference evidence="2 3" key="1">
    <citation type="submission" date="2016-10" db="EMBL/GenBank/DDBJ databases">
        <title>Complete genome sequences of three Cupriavidus strains isolated from various Malaysian environments.</title>
        <authorList>
            <person name="Abdullah A.A.-A."/>
            <person name="Shafie N.A.H."/>
            <person name="Lau N.S."/>
        </authorList>
    </citation>
    <scope>NUCLEOTIDE SEQUENCE [LARGE SCALE GENOMIC DNA]</scope>
    <source>
        <strain evidence="2 3">USMAA1020</strain>
    </source>
</reference>
<feature type="region of interest" description="Disordered" evidence="1">
    <location>
        <begin position="1"/>
        <end position="22"/>
    </location>
</feature>
<evidence type="ECO:0000313" key="3">
    <source>
        <dbReference type="Proteomes" id="UP000177515"/>
    </source>
</evidence>
<dbReference type="Proteomes" id="UP000177515">
    <property type="component" value="Chromosome 2"/>
</dbReference>
<dbReference type="Gene3D" id="3.40.710.10">
    <property type="entry name" value="DD-peptidase/beta-lactamase superfamily"/>
    <property type="match status" value="1"/>
</dbReference>
<proteinExistence type="predicted"/>
<evidence type="ECO:0000313" key="2">
    <source>
        <dbReference type="EMBL" id="AOZ09040.1"/>
    </source>
</evidence>
<gene>
    <name evidence="2" type="ORF">BKK80_24620</name>
</gene>
<evidence type="ECO:0000256" key="1">
    <source>
        <dbReference type="SAM" id="MobiDB-lite"/>
    </source>
</evidence>
<name>A0ABN4TVV2_9BURK</name>
<dbReference type="InterPro" id="IPR012338">
    <property type="entry name" value="Beta-lactam/transpept-like"/>
</dbReference>
<dbReference type="EMBL" id="CP017755">
    <property type="protein sequence ID" value="AOZ09040.1"/>
    <property type="molecule type" value="Genomic_DNA"/>
</dbReference>
<organism evidence="2 3">
    <name type="scientific">Cupriavidus malaysiensis</name>
    <dbReference type="NCBI Taxonomy" id="367825"/>
    <lineage>
        <taxon>Bacteria</taxon>
        <taxon>Pseudomonadati</taxon>
        <taxon>Pseudomonadota</taxon>
        <taxon>Betaproteobacteria</taxon>
        <taxon>Burkholderiales</taxon>
        <taxon>Burkholderiaceae</taxon>
        <taxon>Cupriavidus</taxon>
    </lineage>
</organism>
<sequence>MPHRPDSLSIATAPPSRPASAPIAAAGRDLSARIGAAGSWRWGGADGHPWFVDRARGLSVAAFTGTLYEGRSGRFATDLRDAVDATAEVRA</sequence>
<keyword evidence="3" id="KW-1185">Reference proteome</keyword>
<accession>A0ABN4TVV2</accession>
<protein>
    <submittedName>
        <fullName evidence="2">Uncharacterized protein</fullName>
    </submittedName>
</protein>